<dbReference type="PANTHER" id="PTHR34219:SF3">
    <property type="entry name" value="BLL7967 PROTEIN"/>
    <property type="match status" value="1"/>
</dbReference>
<proteinExistence type="predicted"/>
<feature type="transmembrane region" description="Helical" evidence="1">
    <location>
        <begin position="328"/>
        <end position="349"/>
    </location>
</feature>
<feature type="transmembrane region" description="Helical" evidence="1">
    <location>
        <begin position="177"/>
        <end position="202"/>
    </location>
</feature>
<keyword evidence="1" id="KW-1133">Transmembrane helix</keyword>
<dbReference type="PANTHER" id="PTHR34219">
    <property type="entry name" value="IRON-REGULATED INNER MEMBRANE PROTEIN-RELATED"/>
    <property type="match status" value="1"/>
</dbReference>
<evidence type="ECO:0000313" key="3">
    <source>
        <dbReference type="Proteomes" id="UP000198729"/>
    </source>
</evidence>
<evidence type="ECO:0000256" key="1">
    <source>
        <dbReference type="SAM" id="Phobius"/>
    </source>
</evidence>
<dbReference type="InterPro" id="IPR005625">
    <property type="entry name" value="PepSY-ass_TM"/>
</dbReference>
<name>A0A1G5SG81_9PROT</name>
<dbReference type="AlphaFoldDB" id="A0A1G5SG81"/>
<organism evidence="2 3">
    <name type="scientific">Nitrosomonas mobilis</name>
    <dbReference type="NCBI Taxonomy" id="51642"/>
    <lineage>
        <taxon>Bacteria</taxon>
        <taxon>Pseudomonadati</taxon>
        <taxon>Pseudomonadota</taxon>
        <taxon>Betaproteobacteria</taxon>
        <taxon>Nitrosomonadales</taxon>
        <taxon>Nitrosomonadaceae</taxon>
        <taxon>Nitrosomonas</taxon>
    </lineage>
</organism>
<keyword evidence="3" id="KW-1185">Reference proteome</keyword>
<protein>
    <submittedName>
        <fullName evidence="2">PepSY-associated TM helix</fullName>
    </submittedName>
</protein>
<dbReference type="RefSeq" id="WP_218121084.1">
    <property type="nucleotide sequence ID" value="NZ_FMWO01000059.1"/>
</dbReference>
<accession>A0A1G5SG81</accession>
<dbReference type="Proteomes" id="UP000198729">
    <property type="component" value="Unassembled WGS sequence"/>
</dbReference>
<keyword evidence="1" id="KW-0812">Transmembrane</keyword>
<dbReference type="Pfam" id="PF03929">
    <property type="entry name" value="PepSY_TM"/>
    <property type="match status" value="1"/>
</dbReference>
<dbReference type="STRING" id="51642.NSMM_500005"/>
<reference evidence="2 3" key="1">
    <citation type="submission" date="2016-10" db="EMBL/GenBank/DDBJ databases">
        <authorList>
            <person name="de Groot N.N."/>
        </authorList>
    </citation>
    <scope>NUCLEOTIDE SEQUENCE [LARGE SCALE GENOMIC DNA]</scope>
    <source>
        <strain evidence="2">1</strain>
    </source>
</reference>
<evidence type="ECO:0000313" key="2">
    <source>
        <dbReference type="EMBL" id="SCZ86205.1"/>
    </source>
</evidence>
<keyword evidence="1" id="KW-0472">Membrane</keyword>
<feature type="transmembrane region" description="Helical" evidence="1">
    <location>
        <begin position="7"/>
        <end position="29"/>
    </location>
</feature>
<gene>
    <name evidence="2" type="ORF">NSMM_500005</name>
</gene>
<sequence length="370" mass="40932">MLQKIHLWVGLIVGGLFCLSGLTGSVLVFDDELDTYFNSGLWYVEPQPGLIKLDEATGKVQSSFPNRALLLARLPRESSRSIEYWMEGEELQLVYVNPWTLEILGHREEHSGFLGFLHDLHVHLLAGDEGLLANGVMGLVLLLMVLTGLWLAWPGWRKLLNALRIPKKESRVAHWFALHRSVGLISMVLLFIAALTGAAMVFHKQTNAALIAIFGGPGLQRPPLIDAAESRAVQKFPSELLKTAESAIPGATATWIKFPTQPDMPFLVRLRYLDDSHPNGTSYVAMDAVTGEVLMNHDVKLSGTGQQIADLKYPLHIGTVAGLPGRTVIFIAGLIPTILFVTGAYTWWYRRQKTPGEARKNARGPIDDRC</sequence>
<dbReference type="EMBL" id="FMWO01000059">
    <property type="protein sequence ID" value="SCZ86205.1"/>
    <property type="molecule type" value="Genomic_DNA"/>
</dbReference>
<feature type="transmembrane region" description="Helical" evidence="1">
    <location>
        <begin position="131"/>
        <end position="156"/>
    </location>
</feature>